<dbReference type="InterPro" id="IPR027477">
    <property type="entry name" value="Succ_DH/fumarate_Rdtase_cat_sf"/>
</dbReference>
<dbReference type="Proteomes" id="UP000246077">
    <property type="component" value="Unassembled WGS sequence"/>
</dbReference>
<dbReference type="SUPFAM" id="SSF56425">
    <property type="entry name" value="Succinate dehydrogenase/fumarate reductase flavoprotein, catalytic domain"/>
    <property type="match status" value="1"/>
</dbReference>
<dbReference type="RefSeq" id="WP_109923450.1">
    <property type="nucleotide sequence ID" value="NZ_QGLF01000010.1"/>
</dbReference>
<name>A0A317DT97_9PROT</name>
<dbReference type="EMBL" id="QGLF01000010">
    <property type="protein sequence ID" value="PWR17572.1"/>
    <property type="molecule type" value="Genomic_DNA"/>
</dbReference>
<dbReference type="PANTHER" id="PTHR43400">
    <property type="entry name" value="FUMARATE REDUCTASE"/>
    <property type="match status" value="1"/>
</dbReference>
<evidence type="ECO:0000256" key="3">
    <source>
        <dbReference type="ARBA" id="ARBA00022827"/>
    </source>
</evidence>
<dbReference type="AlphaFoldDB" id="A0A317DT97"/>
<evidence type="ECO:0000256" key="1">
    <source>
        <dbReference type="ARBA" id="ARBA00001974"/>
    </source>
</evidence>
<comment type="caution">
    <text evidence="6">The sequence shown here is derived from an EMBL/GenBank/DDBJ whole genome shotgun (WGS) entry which is preliminary data.</text>
</comment>
<dbReference type="PANTHER" id="PTHR43400:SF10">
    <property type="entry name" value="3-OXOSTEROID 1-DEHYDROGENASE"/>
    <property type="match status" value="1"/>
</dbReference>
<organism evidence="6 7">
    <name type="scientific">Zavarzinia compransoris</name>
    <dbReference type="NCBI Taxonomy" id="1264899"/>
    <lineage>
        <taxon>Bacteria</taxon>
        <taxon>Pseudomonadati</taxon>
        <taxon>Pseudomonadota</taxon>
        <taxon>Alphaproteobacteria</taxon>
        <taxon>Rhodospirillales</taxon>
        <taxon>Zavarziniaceae</taxon>
        <taxon>Zavarzinia</taxon>
    </lineage>
</organism>
<keyword evidence="7" id="KW-1185">Reference proteome</keyword>
<evidence type="ECO:0000256" key="2">
    <source>
        <dbReference type="ARBA" id="ARBA00022630"/>
    </source>
</evidence>
<dbReference type="InterPro" id="IPR050315">
    <property type="entry name" value="FAD-oxidoreductase_2"/>
</dbReference>
<sequence length="590" mass="63190">MSGGTGSGGIADGATFDVIVVGAGAGGMLAANRAHDLGLSVLLIEKSDRFGGTSAVSGGAIWVPCNDDLGARDDRAKALDYLRTCTKGQVADEKLAAYVDNAAPMVRYTADKVGLGFKAVMEYPDYYPDRPGALPGGRTMDPDAVDGADLGEDFYSLREPYALMRLFGRISMTVSEARAITTKKAGWPLVVAKVIARYWADLGWRLKTKRDRRLAMGNALAGGLLRGLVRRRVTRVLNTRLVDLVRDGEGVTGVTVSRDGVPLTLKARRGVILAAGGFERNQGMREQYLPGPTSETWSVTPFPNNTGDAIRAGRTAGAALEFMDLAWWAPTMRLPSRHTPNTETRVGMFMERGWPGSVIVNRLGQRFVNEAISYNDFGYAMIDDNGKTGANTPCWMVFDATFRKKYVVGGLMPGMLEPDRSLPPEWFDTVLYRAETVGELAGKIGVPAAALAATVARMNGFARTGKDTEFGRGDNVYDRYFGDRFVSPNPCLGPIEKAPFYAVRVDLGDIGTKGGLKTDARARVLDEAGRPIAGLYAIGNCSGSVMAASYPGAGGTLGPAMTFGYVAVNDIAAARTNQDQDELLQTAARA</sequence>
<gene>
    <name evidence="6" type="ORF">DKG75_22505</name>
</gene>
<dbReference type="OrthoDB" id="3178130at2"/>
<evidence type="ECO:0000256" key="4">
    <source>
        <dbReference type="ARBA" id="ARBA00023002"/>
    </source>
</evidence>
<accession>A0A317DT97</accession>
<reference evidence="7" key="1">
    <citation type="submission" date="2018-05" db="EMBL/GenBank/DDBJ databases">
        <title>Zavarzinia sp. HR-AS.</title>
        <authorList>
            <person name="Lee Y."/>
            <person name="Jeon C.O."/>
        </authorList>
    </citation>
    <scope>NUCLEOTIDE SEQUENCE [LARGE SCALE GENOMIC DNA]</scope>
    <source>
        <strain evidence="7">DSM 1231</strain>
    </source>
</reference>
<keyword evidence="2" id="KW-0285">Flavoprotein</keyword>
<proteinExistence type="predicted"/>
<dbReference type="SUPFAM" id="SSF51905">
    <property type="entry name" value="FAD/NAD(P)-binding domain"/>
    <property type="match status" value="1"/>
</dbReference>
<dbReference type="Pfam" id="PF00890">
    <property type="entry name" value="FAD_binding_2"/>
    <property type="match status" value="1"/>
</dbReference>
<dbReference type="Gene3D" id="3.90.700.10">
    <property type="entry name" value="Succinate dehydrogenase/fumarate reductase flavoprotein, catalytic domain"/>
    <property type="match status" value="1"/>
</dbReference>
<evidence type="ECO:0000313" key="6">
    <source>
        <dbReference type="EMBL" id="PWR17572.1"/>
    </source>
</evidence>
<keyword evidence="3" id="KW-0274">FAD</keyword>
<dbReference type="InterPro" id="IPR003953">
    <property type="entry name" value="FAD-dep_OxRdtase_2_FAD-bd"/>
</dbReference>
<keyword evidence="4" id="KW-0560">Oxidoreductase</keyword>
<evidence type="ECO:0000259" key="5">
    <source>
        <dbReference type="Pfam" id="PF00890"/>
    </source>
</evidence>
<dbReference type="InterPro" id="IPR036188">
    <property type="entry name" value="FAD/NAD-bd_sf"/>
</dbReference>
<dbReference type="GO" id="GO:0008202">
    <property type="term" value="P:steroid metabolic process"/>
    <property type="evidence" value="ECO:0007669"/>
    <property type="project" value="UniProtKB-ARBA"/>
</dbReference>
<feature type="domain" description="FAD-dependent oxidoreductase 2 FAD-binding" evidence="5">
    <location>
        <begin position="17"/>
        <end position="557"/>
    </location>
</feature>
<protein>
    <submittedName>
        <fullName evidence="6">3-oxosteroid 1-dehydrogenase</fullName>
    </submittedName>
</protein>
<evidence type="ECO:0000313" key="7">
    <source>
        <dbReference type="Proteomes" id="UP000246077"/>
    </source>
</evidence>
<dbReference type="GO" id="GO:0016491">
    <property type="term" value="F:oxidoreductase activity"/>
    <property type="evidence" value="ECO:0007669"/>
    <property type="project" value="UniProtKB-KW"/>
</dbReference>
<dbReference type="Gene3D" id="3.50.50.60">
    <property type="entry name" value="FAD/NAD(P)-binding domain"/>
    <property type="match status" value="2"/>
</dbReference>
<comment type="cofactor">
    <cofactor evidence="1">
        <name>FAD</name>
        <dbReference type="ChEBI" id="CHEBI:57692"/>
    </cofactor>
</comment>